<gene>
    <name evidence="1" type="ORF">LITE_LOCUS15032</name>
    <name evidence="2" type="ORF">LITE_LOCUS15033</name>
</gene>
<dbReference type="EMBL" id="CAMGYJ010000005">
    <property type="protein sequence ID" value="CAI0411116.1"/>
    <property type="molecule type" value="Genomic_DNA"/>
</dbReference>
<dbReference type="AlphaFoldDB" id="A0AAV0JP20"/>
<dbReference type="EMBL" id="CAMGYJ010000005">
    <property type="protein sequence ID" value="CAI0411115.1"/>
    <property type="molecule type" value="Genomic_DNA"/>
</dbReference>
<protein>
    <submittedName>
        <fullName evidence="1">Uncharacterized protein</fullName>
    </submittedName>
</protein>
<sequence>IYNVDLDSSIIPNTKSAHLALLKGVVQGVKPEDVLIETKLWFETFAAVLTEAEAKKLAGVKGVLKVMPGLTTGV</sequence>
<proteinExistence type="predicted"/>
<organism evidence="1 3">
    <name type="scientific">Linum tenue</name>
    <dbReference type="NCBI Taxonomy" id="586396"/>
    <lineage>
        <taxon>Eukaryota</taxon>
        <taxon>Viridiplantae</taxon>
        <taxon>Streptophyta</taxon>
        <taxon>Embryophyta</taxon>
        <taxon>Tracheophyta</taxon>
        <taxon>Spermatophyta</taxon>
        <taxon>Magnoliopsida</taxon>
        <taxon>eudicotyledons</taxon>
        <taxon>Gunneridae</taxon>
        <taxon>Pentapetalae</taxon>
        <taxon>rosids</taxon>
        <taxon>fabids</taxon>
        <taxon>Malpighiales</taxon>
        <taxon>Linaceae</taxon>
        <taxon>Linum</taxon>
    </lineage>
</organism>
<evidence type="ECO:0000313" key="1">
    <source>
        <dbReference type="EMBL" id="CAI0411115.1"/>
    </source>
</evidence>
<dbReference type="Gene3D" id="3.30.70.80">
    <property type="entry name" value="Peptidase S8 propeptide/proteinase inhibitor I9"/>
    <property type="match status" value="1"/>
</dbReference>
<evidence type="ECO:0000313" key="3">
    <source>
        <dbReference type="Proteomes" id="UP001154282"/>
    </source>
</evidence>
<keyword evidence="3" id="KW-1185">Reference proteome</keyword>
<feature type="non-terminal residue" evidence="1">
    <location>
        <position position="1"/>
    </location>
</feature>
<name>A0AAV0JP20_9ROSI</name>
<accession>A0AAV0JP20</accession>
<comment type="caution">
    <text evidence="1">The sequence shown here is derived from an EMBL/GenBank/DDBJ whole genome shotgun (WGS) entry which is preliminary data.</text>
</comment>
<evidence type="ECO:0000313" key="2">
    <source>
        <dbReference type="EMBL" id="CAI0411116.1"/>
    </source>
</evidence>
<dbReference type="InterPro" id="IPR037045">
    <property type="entry name" value="S8pro/Inhibitor_I9_sf"/>
</dbReference>
<reference evidence="1" key="1">
    <citation type="submission" date="2022-08" db="EMBL/GenBank/DDBJ databases">
        <authorList>
            <person name="Gutierrez-Valencia J."/>
        </authorList>
    </citation>
    <scope>NUCLEOTIDE SEQUENCE</scope>
</reference>
<dbReference type="Proteomes" id="UP001154282">
    <property type="component" value="Unassembled WGS sequence"/>
</dbReference>